<organism evidence="1 2">
    <name type="scientific">Clostridium brassicae</name>
    <dbReference type="NCBI Taxonomy" id="2999072"/>
    <lineage>
        <taxon>Bacteria</taxon>
        <taxon>Bacillati</taxon>
        <taxon>Bacillota</taxon>
        <taxon>Clostridia</taxon>
        <taxon>Eubacteriales</taxon>
        <taxon>Clostridiaceae</taxon>
        <taxon>Clostridium</taxon>
    </lineage>
</organism>
<protein>
    <submittedName>
        <fullName evidence="1">SufBD protein</fullName>
    </submittedName>
</protein>
<sequence length="147" mass="16995">MNNITELVTALYSKDNKIAYKCLKLLEAESENSNSVYEFFDRFVEMMEDNNSYIRTRGLILIAANAKWDIDNKIDEIIDNYLKHVLDVKPITARQCIKSLPNIAKHKRDLVACITEALLKADTEIYKDSMQTLVYKDIRSTLEKIKG</sequence>
<dbReference type="RefSeq" id="WP_268060806.1">
    <property type="nucleotide sequence ID" value="NZ_JAPQFJ010000005.1"/>
</dbReference>
<proteinExistence type="predicted"/>
<dbReference type="EMBL" id="JAPQFJ010000005">
    <property type="protein sequence ID" value="MCY6958394.1"/>
    <property type="molecule type" value="Genomic_DNA"/>
</dbReference>
<dbReference type="InterPro" id="IPR016024">
    <property type="entry name" value="ARM-type_fold"/>
</dbReference>
<gene>
    <name evidence="1" type="ORF">OW729_07240</name>
</gene>
<name>A0ABT4D7V9_9CLOT</name>
<evidence type="ECO:0000313" key="1">
    <source>
        <dbReference type="EMBL" id="MCY6958394.1"/>
    </source>
</evidence>
<dbReference type="Gene3D" id="1.25.10.10">
    <property type="entry name" value="Leucine-rich Repeat Variant"/>
    <property type="match status" value="1"/>
</dbReference>
<evidence type="ECO:0000313" key="2">
    <source>
        <dbReference type="Proteomes" id="UP001144612"/>
    </source>
</evidence>
<dbReference type="SUPFAM" id="SSF48371">
    <property type="entry name" value="ARM repeat"/>
    <property type="match status" value="1"/>
</dbReference>
<dbReference type="InterPro" id="IPR011989">
    <property type="entry name" value="ARM-like"/>
</dbReference>
<accession>A0ABT4D7V9</accession>
<reference evidence="1" key="1">
    <citation type="submission" date="2022-12" db="EMBL/GenBank/DDBJ databases">
        <title>Clostridium sp. nov., isolated from industrial wastewater.</title>
        <authorList>
            <person name="Jiayan W."/>
        </authorList>
    </citation>
    <scope>NUCLEOTIDE SEQUENCE</scope>
    <source>
        <strain evidence="1">ZC22-4</strain>
    </source>
</reference>
<comment type="caution">
    <text evidence="1">The sequence shown here is derived from an EMBL/GenBank/DDBJ whole genome shotgun (WGS) entry which is preliminary data.</text>
</comment>
<keyword evidence="2" id="KW-1185">Reference proteome</keyword>
<dbReference type="Proteomes" id="UP001144612">
    <property type="component" value="Unassembled WGS sequence"/>
</dbReference>